<dbReference type="Proteomes" id="UP001621714">
    <property type="component" value="Unassembled WGS sequence"/>
</dbReference>
<evidence type="ECO:0000313" key="2">
    <source>
        <dbReference type="EMBL" id="MFK7159582.1"/>
    </source>
</evidence>
<feature type="region of interest" description="Disordered" evidence="1">
    <location>
        <begin position="83"/>
        <end position="102"/>
    </location>
</feature>
<reference evidence="2 3" key="1">
    <citation type="submission" date="2024-02" db="EMBL/GenBank/DDBJ databases">
        <title>Marinospirillum sp. MEB 164 isolated from Lonar lake sediment.</title>
        <authorList>
            <person name="Joshi A."/>
            <person name="Thite S."/>
        </authorList>
    </citation>
    <scope>NUCLEOTIDE SEQUENCE [LARGE SCALE GENOMIC DNA]</scope>
    <source>
        <strain evidence="2 3">MEB164</strain>
    </source>
</reference>
<gene>
    <name evidence="2" type="ORF">V6U78_00835</name>
</gene>
<proteinExistence type="predicted"/>
<name>A0ABW8PW46_9GAMM</name>
<evidence type="ECO:0000313" key="3">
    <source>
        <dbReference type="Proteomes" id="UP001621714"/>
    </source>
</evidence>
<dbReference type="RefSeq" id="WP_405336163.1">
    <property type="nucleotide sequence ID" value="NZ_JBANFI010000001.1"/>
</dbReference>
<dbReference type="EMBL" id="JBANFI010000001">
    <property type="protein sequence ID" value="MFK7159582.1"/>
    <property type="molecule type" value="Genomic_DNA"/>
</dbReference>
<organism evidence="2 3">
    <name type="scientific">Marinospirillum alkalitolerans</name>
    <dbReference type="NCBI Taxonomy" id="3123374"/>
    <lineage>
        <taxon>Bacteria</taxon>
        <taxon>Pseudomonadati</taxon>
        <taxon>Pseudomonadota</taxon>
        <taxon>Gammaproteobacteria</taxon>
        <taxon>Oceanospirillales</taxon>
        <taxon>Oceanospirillaceae</taxon>
        <taxon>Marinospirillum</taxon>
    </lineage>
</organism>
<accession>A0ABW8PW46</accession>
<evidence type="ECO:0000256" key="1">
    <source>
        <dbReference type="SAM" id="MobiDB-lite"/>
    </source>
</evidence>
<comment type="caution">
    <text evidence="2">The sequence shown here is derived from an EMBL/GenBank/DDBJ whole genome shotgun (WGS) entry which is preliminary data.</text>
</comment>
<keyword evidence="3" id="KW-1185">Reference proteome</keyword>
<protein>
    <submittedName>
        <fullName evidence="2">Uncharacterized protein</fullName>
    </submittedName>
</protein>
<sequence length="270" mass="31521">MKLYLYLQANQLDVLRHARLHLTGIRDVKDPFIHNAKAIQRQAIRIAEADFQQEIEKQFKALPPALKGLMDWETFVREAQKKRPQIEAQMRKKKQGKPSVLPNPQAYDELGWCRLFKRPDHPLLWERYAQQHQGLVVELDTAYPAFQQQKQIMRPVVYGPARPQADHPMKPFPALFHRAPEYASEEEVRLVRPLSDAKSSQQLKNGQTLYFYPFPPRAVMSVILGVQASPELKEQVQRILTYDMKYKPGRPLREVLLDPTQFKLHLRGTL</sequence>